<evidence type="ECO:0000313" key="8">
    <source>
        <dbReference type="Proteomes" id="UP000028582"/>
    </source>
</evidence>
<gene>
    <name evidence="7" type="ORF">F444_07407</name>
</gene>
<dbReference type="InterPro" id="IPR013057">
    <property type="entry name" value="AA_transpt_TM"/>
</dbReference>
<keyword evidence="2 5" id="KW-0812">Transmembrane</keyword>
<comment type="caution">
    <text evidence="7">The sequence shown here is derived from an EMBL/GenBank/DDBJ whole genome shotgun (WGS) entry which is preliminary data.</text>
</comment>
<dbReference type="AlphaFoldDB" id="A0A081AET5"/>
<keyword evidence="4 5" id="KW-0472">Membrane</keyword>
<organism evidence="7 8">
    <name type="scientific">Phytophthora nicotianae P1976</name>
    <dbReference type="NCBI Taxonomy" id="1317066"/>
    <lineage>
        <taxon>Eukaryota</taxon>
        <taxon>Sar</taxon>
        <taxon>Stramenopiles</taxon>
        <taxon>Oomycota</taxon>
        <taxon>Peronosporomycetes</taxon>
        <taxon>Peronosporales</taxon>
        <taxon>Peronosporaceae</taxon>
        <taxon>Phytophthora</taxon>
    </lineage>
</organism>
<feature type="domain" description="Amino acid transporter transmembrane" evidence="6">
    <location>
        <begin position="59"/>
        <end position="140"/>
    </location>
</feature>
<evidence type="ECO:0000313" key="7">
    <source>
        <dbReference type="EMBL" id="ETO77396.1"/>
    </source>
</evidence>
<dbReference type="Pfam" id="PF01490">
    <property type="entry name" value="Aa_trans"/>
    <property type="match status" value="1"/>
</dbReference>
<evidence type="ECO:0000259" key="6">
    <source>
        <dbReference type="Pfam" id="PF01490"/>
    </source>
</evidence>
<evidence type="ECO:0000256" key="3">
    <source>
        <dbReference type="ARBA" id="ARBA00022989"/>
    </source>
</evidence>
<sequence>SKPILANSGAIGTLAPPKTILEEEGFLYGNSTPYFQATSPPPSDNGDYAGEAYTTSDRLCSGLIRTITVWSQAFLAIMFQSSFTDILSLIGATAVTVSCMIMPCLCYLRVHPIATHTFRGKCDRFVCHLTIISSIVLGIYCAVIAIGNISRDLQHFRLFQAAKTSMATNITLADEYPYCHEGERN</sequence>
<name>A0A081AET5_PHYNI</name>
<feature type="transmembrane region" description="Helical" evidence="5">
    <location>
        <begin position="129"/>
        <end position="149"/>
    </location>
</feature>
<dbReference type="GO" id="GO:0016020">
    <property type="term" value="C:membrane"/>
    <property type="evidence" value="ECO:0007669"/>
    <property type="project" value="UniProtKB-SubCell"/>
</dbReference>
<evidence type="ECO:0000256" key="1">
    <source>
        <dbReference type="ARBA" id="ARBA00004370"/>
    </source>
</evidence>
<protein>
    <recommendedName>
        <fullName evidence="6">Amino acid transporter transmembrane domain-containing protein</fullName>
    </recommendedName>
</protein>
<evidence type="ECO:0000256" key="4">
    <source>
        <dbReference type="ARBA" id="ARBA00023136"/>
    </source>
</evidence>
<evidence type="ECO:0000256" key="5">
    <source>
        <dbReference type="SAM" id="Phobius"/>
    </source>
</evidence>
<proteinExistence type="predicted"/>
<reference evidence="7 8" key="1">
    <citation type="submission" date="2013-11" db="EMBL/GenBank/DDBJ databases">
        <title>The Genome Sequence of Phytophthora parasitica P1976.</title>
        <authorList>
            <consortium name="The Broad Institute Genomics Platform"/>
            <person name="Russ C."/>
            <person name="Tyler B."/>
            <person name="Panabieres F."/>
            <person name="Shan W."/>
            <person name="Tripathy S."/>
            <person name="Grunwald N."/>
            <person name="Machado M."/>
            <person name="Johnson C.S."/>
            <person name="Walker B."/>
            <person name="Young S."/>
            <person name="Zeng Q."/>
            <person name="Gargeya S."/>
            <person name="Fitzgerald M."/>
            <person name="Haas B."/>
            <person name="Abouelleil A."/>
            <person name="Allen A.W."/>
            <person name="Alvarado L."/>
            <person name="Arachchi H.M."/>
            <person name="Berlin A.M."/>
            <person name="Chapman S.B."/>
            <person name="Gainer-Dewar J."/>
            <person name="Goldberg J."/>
            <person name="Griggs A."/>
            <person name="Gujja S."/>
            <person name="Hansen M."/>
            <person name="Howarth C."/>
            <person name="Imamovic A."/>
            <person name="Ireland A."/>
            <person name="Larimer J."/>
            <person name="McCowan C."/>
            <person name="Murphy C."/>
            <person name="Pearson M."/>
            <person name="Poon T.W."/>
            <person name="Priest M."/>
            <person name="Roberts A."/>
            <person name="Saif S."/>
            <person name="Shea T."/>
            <person name="Sisk P."/>
            <person name="Sykes S."/>
            <person name="Wortman J."/>
            <person name="Nusbaum C."/>
            <person name="Birren B."/>
        </authorList>
    </citation>
    <scope>NUCLEOTIDE SEQUENCE [LARGE SCALE GENOMIC DNA]</scope>
    <source>
        <strain evidence="7 8">P1976</strain>
    </source>
</reference>
<dbReference type="Proteomes" id="UP000028582">
    <property type="component" value="Unassembled WGS sequence"/>
</dbReference>
<comment type="subcellular location">
    <subcellularLocation>
        <location evidence="1">Membrane</location>
    </subcellularLocation>
</comment>
<feature type="transmembrane region" description="Helical" evidence="5">
    <location>
        <begin position="86"/>
        <end position="108"/>
    </location>
</feature>
<feature type="non-terminal residue" evidence="7">
    <location>
        <position position="1"/>
    </location>
</feature>
<dbReference type="EMBL" id="ANJA01001382">
    <property type="protein sequence ID" value="ETO77396.1"/>
    <property type="molecule type" value="Genomic_DNA"/>
</dbReference>
<accession>A0A081AET5</accession>
<keyword evidence="3 5" id="KW-1133">Transmembrane helix</keyword>
<evidence type="ECO:0000256" key="2">
    <source>
        <dbReference type="ARBA" id="ARBA00022692"/>
    </source>
</evidence>